<evidence type="ECO:0000256" key="1">
    <source>
        <dbReference type="ARBA" id="ARBA00011073"/>
    </source>
</evidence>
<comment type="caution">
    <text evidence="11">The sequence shown here is derived from an EMBL/GenBank/DDBJ whole genome shotgun (WGS) entry which is preliminary data.</text>
</comment>
<evidence type="ECO:0000313" key="12">
    <source>
        <dbReference type="Proteomes" id="UP000253508"/>
    </source>
</evidence>
<dbReference type="PANTHER" id="PTHR42884:SF14">
    <property type="entry name" value="NEUROENDOCRINE CONVERTASE 1"/>
    <property type="match status" value="1"/>
</dbReference>
<dbReference type="PROSITE" id="PS00137">
    <property type="entry name" value="SUBTILASE_HIS"/>
    <property type="match status" value="1"/>
</dbReference>
<accession>A0A367Y812</accession>
<protein>
    <submittedName>
        <fullName evidence="11">Peptidase S8</fullName>
    </submittedName>
</protein>
<evidence type="ECO:0000256" key="9">
    <source>
        <dbReference type="SAM" id="SignalP"/>
    </source>
</evidence>
<sequence>MRRGVRPARAVAAALAMMCALVAIPGAAVATTESPSPTPSATRSPSPTPTPTPTPDPVRSSEYWLDELGVTDAWETTKGEGVTIAVIDSGIASDIDELDGAVAGGADFSGVGSADGRSPLGADAHTRSHGSWVASLAAARGTGEDEGMIGVAPEAKLLSVSIGFGSVSEVPFSEQVASAITWSVDHGADIINLSFTTNQTSWDESWDEAFQYAFDHDVVVVVAAGNRDGGTDMIGAPATIPEVLVVGGVDEDGKASQGASTQGGTIAVSAPSEALIGIGPAGDVDSWRGTSGSAPIVAGIVALVRAAHPELDANNVINRIVATTRRAPAQEGTRDPIYGFGIVDAEAAVTDDVPLVDSSPVTDVTLKEWVRINRGAAEPGEVDSGPTPTPEPVTLPALPPMDPPAEAANPYLPSPESLREVTLPLMAVSAAGILILLGVVAVSRRFRSSRDSHGSSS</sequence>
<feature type="active site" description="Charge relay system" evidence="5">
    <location>
        <position position="88"/>
    </location>
</feature>
<evidence type="ECO:0000256" key="7">
    <source>
        <dbReference type="SAM" id="MobiDB-lite"/>
    </source>
</evidence>
<dbReference type="Proteomes" id="UP000253508">
    <property type="component" value="Unassembled WGS sequence"/>
</dbReference>
<dbReference type="EMBL" id="QORO01000001">
    <property type="protein sequence ID" value="RCK62004.1"/>
    <property type="molecule type" value="Genomic_DNA"/>
</dbReference>
<dbReference type="Pfam" id="PF00082">
    <property type="entry name" value="Peptidase_S8"/>
    <property type="match status" value="1"/>
</dbReference>
<feature type="compositionally biased region" description="Pro residues" evidence="7">
    <location>
        <begin position="46"/>
        <end position="56"/>
    </location>
</feature>
<evidence type="ECO:0000256" key="6">
    <source>
        <dbReference type="RuleBase" id="RU003355"/>
    </source>
</evidence>
<dbReference type="InterPro" id="IPR000209">
    <property type="entry name" value="Peptidase_S8/S53_dom"/>
</dbReference>
<keyword evidence="2 5" id="KW-0645">Protease</keyword>
<dbReference type="InterPro" id="IPR023828">
    <property type="entry name" value="Peptidase_S8_Ser-AS"/>
</dbReference>
<dbReference type="InterPro" id="IPR015500">
    <property type="entry name" value="Peptidase_S8_subtilisin-rel"/>
</dbReference>
<feature type="transmembrane region" description="Helical" evidence="8">
    <location>
        <begin position="421"/>
        <end position="442"/>
    </location>
</feature>
<feature type="active site" description="Charge relay system" evidence="5">
    <location>
        <position position="291"/>
    </location>
</feature>
<dbReference type="PROSITE" id="PS00136">
    <property type="entry name" value="SUBTILASE_ASP"/>
    <property type="match status" value="1"/>
</dbReference>
<gene>
    <name evidence="11" type="ORF">DTO57_05230</name>
</gene>
<dbReference type="PROSITE" id="PS00138">
    <property type="entry name" value="SUBTILASE_SER"/>
    <property type="match status" value="1"/>
</dbReference>
<keyword evidence="4 5" id="KW-0720">Serine protease</keyword>
<evidence type="ECO:0000256" key="5">
    <source>
        <dbReference type="PROSITE-ProRule" id="PRU01240"/>
    </source>
</evidence>
<dbReference type="PRINTS" id="PR00723">
    <property type="entry name" value="SUBTILISIN"/>
</dbReference>
<evidence type="ECO:0000256" key="8">
    <source>
        <dbReference type="SAM" id="Phobius"/>
    </source>
</evidence>
<proteinExistence type="inferred from homology"/>
<dbReference type="InterPro" id="IPR036852">
    <property type="entry name" value="Peptidase_S8/S53_dom_sf"/>
</dbReference>
<feature type="signal peptide" evidence="9">
    <location>
        <begin position="1"/>
        <end position="30"/>
    </location>
</feature>
<keyword evidence="8" id="KW-0472">Membrane</keyword>
<evidence type="ECO:0000259" key="10">
    <source>
        <dbReference type="Pfam" id="PF00082"/>
    </source>
</evidence>
<feature type="region of interest" description="Disordered" evidence="7">
    <location>
        <begin position="30"/>
        <end position="60"/>
    </location>
</feature>
<dbReference type="InterPro" id="IPR023827">
    <property type="entry name" value="Peptidase_S8_Asp-AS"/>
</dbReference>
<organism evidence="11 12">
    <name type="scientific">Microbacterium sorbitolivorans</name>
    <dbReference type="NCBI Taxonomy" id="1867410"/>
    <lineage>
        <taxon>Bacteria</taxon>
        <taxon>Bacillati</taxon>
        <taxon>Actinomycetota</taxon>
        <taxon>Actinomycetes</taxon>
        <taxon>Micrococcales</taxon>
        <taxon>Microbacteriaceae</taxon>
        <taxon>Microbacterium</taxon>
    </lineage>
</organism>
<comment type="similarity">
    <text evidence="1 5 6">Belongs to the peptidase S8 family.</text>
</comment>
<dbReference type="AlphaFoldDB" id="A0A367Y812"/>
<dbReference type="PANTHER" id="PTHR42884">
    <property type="entry name" value="PROPROTEIN CONVERTASE SUBTILISIN/KEXIN-RELATED"/>
    <property type="match status" value="1"/>
</dbReference>
<dbReference type="PROSITE" id="PS51892">
    <property type="entry name" value="SUBTILASE"/>
    <property type="match status" value="1"/>
</dbReference>
<feature type="active site" description="Charge relay system" evidence="5">
    <location>
        <position position="129"/>
    </location>
</feature>
<dbReference type="GO" id="GO:0016485">
    <property type="term" value="P:protein processing"/>
    <property type="evidence" value="ECO:0007669"/>
    <property type="project" value="TreeGrafter"/>
</dbReference>
<feature type="chain" id="PRO_5017041323" evidence="9">
    <location>
        <begin position="31"/>
        <end position="457"/>
    </location>
</feature>
<reference evidence="11 12" key="1">
    <citation type="submission" date="2018-07" db="EMBL/GenBank/DDBJ databases">
        <title>Microbacterium endoborsara sp. nov., a novel actinobacterium isolated from Borszczowia aralocaspica.</title>
        <authorList>
            <person name="An D."/>
        </authorList>
    </citation>
    <scope>NUCLEOTIDE SEQUENCE [LARGE SCALE GENOMIC DNA]</scope>
    <source>
        <strain evidence="11 12">C1.15228</strain>
    </source>
</reference>
<dbReference type="GO" id="GO:0005886">
    <property type="term" value="C:plasma membrane"/>
    <property type="evidence" value="ECO:0007669"/>
    <property type="project" value="TreeGrafter"/>
</dbReference>
<feature type="compositionally biased region" description="Low complexity" evidence="7">
    <location>
        <begin position="30"/>
        <end position="45"/>
    </location>
</feature>
<keyword evidence="8" id="KW-1133">Transmembrane helix</keyword>
<keyword evidence="8" id="KW-0812">Transmembrane</keyword>
<keyword evidence="12" id="KW-1185">Reference proteome</keyword>
<dbReference type="GO" id="GO:0004252">
    <property type="term" value="F:serine-type endopeptidase activity"/>
    <property type="evidence" value="ECO:0007669"/>
    <property type="project" value="UniProtKB-UniRule"/>
</dbReference>
<dbReference type="Gene3D" id="3.40.50.200">
    <property type="entry name" value="Peptidase S8/S53 domain"/>
    <property type="match status" value="1"/>
</dbReference>
<name>A0A367Y812_9MICO</name>
<dbReference type="InterPro" id="IPR022398">
    <property type="entry name" value="Peptidase_S8_His-AS"/>
</dbReference>
<keyword evidence="9" id="KW-0732">Signal</keyword>
<keyword evidence="3 5" id="KW-0378">Hydrolase</keyword>
<dbReference type="OrthoDB" id="9798386at2"/>
<evidence type="ECO:0000256" key="3">
    <source>
        <dbReference type="ARBA" id="ARBA00022801"/>
    </source>
</evidence>
<evidence type="ECO:0000256" key="2">
    <source>
        <dbReference type="ARBA" id="ARBA00022670"/>
    </source>
</evidence>
<evidence type="ECO:0000256" key="4">
    <source>
        <dbReference type="ARBA" id="ARBA00022825"/>
    </source>
</evidence>
<dbReference type="SUPFAM" id="SSF52743">
    <property type="entry name" value="Subtilisin-like"/>
    <property type="match status" value="1"/>
</dbReference>
<feature type="domain" description="Peptidase S8/S53" evidence="10">
    <location>
        <begin position="79"/>
        <end position="341"/>
    </location>
</feature>
<evidence type="ECO:0000313" key="11">
    <source>
        <dbReference type="EMBL" id="RCK62004.1"/>
    </source>
</evidence>